<dbReference type="KEGG" id="cvn:111135467"/>
<keyword evidence="14" id="KW-0460">Magnesium</keyword>
<evidence type="ECO:0000256" key="11">
    <source>
        <dbReference type="ARBA" id="ARBA00022787"/>
    </source>
</evidence>
<accession>A0A8B8EN41</accession>
<name>A0A8B8EN41_CRAVI</name>
<dbReference type="PANTHER" id="PTHR22972">
    <property type="entry name" value="SERINE/THREONINE PROTEIN KINASE"/>
    <property type="match status" value="1"/>
</dbReference>
<evidence type="ECO:0000256" key="15">
    <source>
        <dbReference type="ARBA" id="ARBA00022946"/>
    </source>
</evidence>
<dbReference type="GO" id="GO:0005741">
    <property type="term" value="C:mitochondrial outer membrane"/>
    <property type="evidence" value="ECO:0007669"/>
    <property type="project" value="UniProtKB-SubCell"/>
</dbReference>
<dbReference type="GO" id="GO:0042981">
    <property type="term" value="P:regulation of apoptotic process"/>
    <property type="evidence" value="ECO:0007669"/>
    <property type="project" value="TreeGrafter"/>
</dbReference>
<gene>
    <name evidence="21" type="primary">LOC111135467</name>
</gene>
<dbReference type="AlphaFoldDB" id="A0A8B8EN41"/>
<dbReference type="InterPro" id="IPR008271">
    <property type="entry name" value="Ser/Thr_kinase_AS"/>
</dbReference>
<dbReference type="InterPro" id="IPR051511">
    <property type="entry name" value="MitoQC_Scaffold_Kinases"/>
</dbReference>
<keyword evidence="12" id="KW-0472">Membrane</keyword>
<comment type="subcellular location">
    <subcellularLocation>
        <location evidence="3">Cytoplasm</location>
        <location evidence="3">Cytosol</location>
    </subcellularLocation>
    <subcellularLocation>
        <location evidence="2">Mitochondrion inner membrane</location>
        <topology evidence="2">Single-pass membrane protein</topology>
    </subcellularLocation>
    <subcellularLocation>
        <location evidence="4">Mitochondrion outer membrane</location>
        <topology evidence="4">Single-pass membrane protein</topology>
    </subcellularLocation>
</comment>
<feature type="domain" description="Protein kinase" evidence="19">
    <location>
        <begin position="154"/>
        <end position="556"/>
    </location>
</feature>
<evidence type="ECO:0000256" key="17">
    <source>
        <dbReference type="ARBA" id="ARBA00047899"/>
    </source>
</evidence>
<keyword evidence="8" id="KW-0479">Metal-binding</keyword>
<keyword evidence="12" id="KW-0999">Mitochondrion inner membrane</keyword>
<dbReference type="GO" id="GO:0005829">
    <property type="term" value="C:cytosol"/>
    <property type="evidence" value="ECO:0007669"/>
    <property type="project" value="UniProtKB-SubCell"/>
</dbReference>
<organism evidence="20 21">
    <name type="scientific">Crassostrea virginica</name>
    <name type="common">Eastern oyster</name>
    <dbReference type="NCBI Taxonomy" id="6565"/>
    <lineage>
        <taxon>Eukaryota</taxon>
        <taxon>Metazoa</taxon>
        <taxon>Spiralia</taxon>
        <taxon>Lophotrochozoa</taxon>
        <taxon>Mollusca</taxon>
        <taxon>Bivalvia</taxon>
        <taxon>Autobranchia</taxon>
        <taxon>Pteriomorphia</taxon>
        <taxon>Ostreida</taxon>
        <taxon>Ostreoidea</taxon>
        <taxon>Ostreidae</taxon>
        <taxon>Crassostrea</taxon>
    </lineage>
</organism>
<keyword evidence="6" id="KW-0723">Serine/threonine-protein kinase</keyword>
<dbReference type="OrthoDB" id="1405469at2759"/>
<evidence type="ECO:0000256" key="4">
    <source>
        <dbReference type="ARBA" id="ARBA00004572"/>
    </source>
</evidence>
<comment type="catalytic activity">
    <reaction evidence="17">
        <text>L-threonyl-[protein] + ATP = O-phospho-L-threonyl-[protein] + ADP + H(+)</text>
        <dbReference type="Rhea" id="RHEA:46608"/>
        <dbReference type="Rhea" id="RHEA-COMP:11060"/>
        <dbReference type="Rhea" id="RHEA-COMP:11605"/>
        <dbReference type="ChEBI" id="CHEBI:15378"/>
        <dbReference type="ChEBI" id="CHEBI:30013"/>
        <dbReference type="ChEBI" id="CHEBI:30616"/>
        <dbReference type="ChEBI" id="CHEBI:61977"/>
        <dbReference type="ChEBI" id="CHEBI:456216"/>
        <dbReference type="EC" id="2.7.11.1"/>
    </reaction>
</comment>
<dbReference type="Proteomes" id="UP000694844">
    <property type="component" value="Chromosome 5"/>
</dbReference>
<dbReference type="SMART" id="SM00220">
    <property type="entry name" value="S_TKc"/>
    <property type="match status" value="1"/>
</dbReference>
<evidence type="ECO:0000256" key="12">
    <source>
        <dbReference type="ARBA" id="ARBA00022792"/>
    </source>
</evidence>
<dbReference type="GO" id="GO:0005524">
    <property type="term" value="F:ATP binding"/>
    <property type="evidence" value="ECO:0007669"/>
    <property type="project" value="UniProtKB-KW"/>
</dbReference>
<evidence type="ECO:0000256" key="14">
    <source>
        <dbReference type="ARBA" id="ARBA00022842"/>
    </source>
</evidence>
<dbReference type="InterPro" id="IPR000719">
    <property type="entry name" value="Prot_kinase_dom"/>
</dbReference>
<protein>
    <recommendedName>
        <fullName evidence="5">non-specific serine/threonine protein kinase</fullName>
        <ecNumber evidence="5">2.7.11.1</ecNumber>
    </recommendedName>
</protein>
<comment type="cofactor">
    <cofactor evidence="1">
        <name>Mg(2+)</name>
        <dbReference type="ChEBI" id="CHEBI:18420"/>
    </cofactor>
</comment>
<comment type="catalytic activity">
    <reaction evidence="18">
        <text>L-seryl-[protein] + ATP = O-phospho-L-seryl-[protein] + ADP + H(+)</text>
        <dbReference type="Rhea" id="RHEA:17989"/>
        <dbReference type="Rhea" id="RHEA-COMP:9863"/>
        <dbReference type="Rhea" id="RHEA-COMP:11604"/>
        <dbReference type="ChEBI" id="CHEBI:15378"/>
        <dbReference type="ChEBI" id="CHEBI:29999"/>
        <dbReference type="ChEBI" id="CHEBI:30616"/>
        <dbReference type="ChEBI" id="CHEBI:83421"/>
        <dbReference type="ChEBI" id="CHEBI:456216"/>
        <dbReference type="EC" id="2.7.11.1"/>
    </reaction>
</comment>
<dbReference type="PROSITE" id="PS50011">
    <property type="entry name" value="PROTEIN_KINASE_DOM"/>
    <property type="match status" value="1"/>
</dbReference>
<evidence type="ECO:0000259" key="19">
    <source>
        <dbReference type="PROSITE" id="PS50011"/>
    </source>
</evidence>
<dbReference type="GO" id="GO:0090141">
    <property type="term" value="P:positive regulation of mitochondrial fission"/>
    <property type="evidence" value="ECO:0007669"/>
    <property type="project" value="TreeGrafter"/>
</dbReference>
<keyword evidence="10" id="KW-0418">Kinase</keyword>
<dbReference type="SUPFAM" id="SSF56112">
    <property type="entry name" value="Protein kinase-like (PK-like)"/>
    <property type="match status" value="1"/>
</dbReference>
<evidence type="ECO:0000256" key="7">
    <source>
        <dbReference type="ARBA" id="ARBA00022679"/>
    </source>
</evidence>
<evidence type="ECO:0000256" key="5">
    <source>
        <dbReference type="ARBA" id="ARBA00012513"/>
    </source>
</evidence>
<evidence type="ECO:0000256" key="18">
    <source>
        <dbReference type="ARBA" id="ARBA00048679"/>
    </source>
</evidence>
<evidence type="ECO:0000256" key="8">
    <source>
        <dbReference type="ARBA" id="ARBA00022723"/>
    </source>
</evidence>
<evidence type="ECO:0000256" key="9">
    <source>
        <dbReference type="ARBA" id="ARBA00022741"/>
    </source>
</evidence>
<dbReference type="RefSeq" id="XP_022341278.1">
    <property type="nucleotide sequence ID" value="XM_022485570.1"/>
</dbReference>
<dbReference type="GO" id="GO:0046872">
    <property type="term" value="F:metal ion binding"/>
    <property type="evidence" value="ECO:0007669"/>
    <property type="project" value="UniProtKB-KW"/>
</dbReference>
<dbReference type="GO" id="GO:0000422">
    <property type="term" value="P:autophagy of mitochondrion"/>
    <property type="evidence" value="ECO:0007669"/>
    <property type="project" value="TreeGrafter"/>
</dbReference>
<dbReference type="EC" id="2.7.11.1" evidence="5"/>
<keyword evidence="7" id="KW-0808">Transferase</keyword>
<dbReference type="GO" id="GO:0004674">
    <property type="term" value="F:protein serine/threonine kinase activity"/>
    <property type="evidence" value="ECO:0007669"/>
    <property type="project" value="UniProtKB-KW"/>
</dbReference>
<keyword evidence="15" id="KW-0809">Transit peptide</keyword>
<keyword evidence="20" id="KW-1185">Reference proteome</keyword>
<evidence type="ECO:0000256" key="2">
    <source>
        <dbReference type="ARBA" id="ARBA00004434"/>
    </source>
</evidence>
<sequence length="620" mass="70428">MFVKVGFGPLVQTLRDPGGTQLFNYFSTKKWFLKGKLLLEHVLKKKVNVIHQNGKVLQNTIQINKNVWKTTSRFNRFASRYAVATVARELRNRAALEFSRNRRPIFSFVAVMLSTAATEEEDDMSSTIRNAFALRKNQPWQDCDNLSTATFSKFKIGQLIGQGCNSAVYEARYKPFEEELEMNTLYTDGFPTTLDTVLADNESFEVISESDDFEMISDKSDSEVLDTNGPADEIFGTDGPESPFTTDSEDEAFQLSSQMQNKYDLAIKMMFNYDIESNADMIYQGMMKELTPVQLSPQMKEESIWLTRNNVKLKLLPPHPNIVDMKGIFVDDVPKIDNDEHRYPAALPTRLNPNGGLGRNKTMFLVMKKYDMTLKTFLSQNEVSMEMRCCLVAQLLEGIAHMADYEVAHRDLKSDNILIDISSGQPELVISDFGCCLSEPEYGLMIPYNTSNIDKGGNVALMPPEILLAEPGRKAWLDYRKSDLWTAGTLVYEIFGEENPFYKGPLSSKNYDENDLPTLPTNVPSLMKKLTEQLLRRNPASRPNPRVAADIAQMILMFPQWLKKPEKLPLPETVRENIVILAATKLLQPKAKKDNSSAVFLQRVEITSLLKSLAWFRNNQ</sequence>
<proteinExistence type="predicted"/>
<evidence type="ECO:0000313" key="21">
    <source>
        <dbReference type="RefSeq" id="XP_022341278.1"/>
    </source>
</evidence>
<dbReference type="Pfam" id="PF00069">
    <property type="entry name" value="Pkinase"/>
    <property type="match status" value="1"/>
</dbReference>
<dbReference type="Gene3D" id="1.10.510.10">
    <property type="entry name" value="Transferase(Phosphotransferase) domain 1"/>
    <property type="match status" value="1"/>
</dbReference>
<dbReference type="GeneID" id="111135467"/>
<keyword evidence="11" id="KW-1000">Mitochondrion outer membrane</keyword>
<evidence type="ECO:0000256" key="1">
    <source>
        <dbReference type="ARBA" id="ARBA00001946"/>
    </source>
</evidence>
<evidence type="ECO:0000256" key="6">
    <source>
        <dbReference type="ARBA" id="ARBA00022527"/>
    </source>
</evidence>
<evidence type="ECO:0000256" key="10">
    <source>
        <dbReference type="ARBA" id="ARBA00022777"/>
    </source>
</evidence>
<reference evidence="21" key="1">
    <citation type="submission" date="2025-08" db="UniProtKB">
        <authorList>
            <consortium name="RefSeq"/>
        </authorList>
    </citation>
    <scope>IDENTIFICATION</scope>
    <source>
        <tissue evidence="21">Whole sample</tissue>
    </source>
</reference>
<evidence type="ECO:0000256" key="16">
    <source>
        <dbReference type="ARBA" id="ARBA00023128"/>
    </source>
</evidence>
<dbReference type="InterPro" id="IPR011009">
    <property type="entry name" value="Kinase-like_dom_sf"/>
</dbReference>
<keyword evidence="9" id="KW-0547">Nucleotide-binding</keyword>
<dbReference type="PROSITE" id="PS00108">
    <property type="entry name" value="PROTEIN_KINASE_ST"/>
    <property type="match status" value="1"/>
</dbReference>
<evidence type="ECO:0000256" key="13">
    <source>
        <dbReference type="ARBA" id="ARBA00022840"/>
    </source>
</evidence>
<evidence type="ECO:0000313" key="20">
    <source>
        <dbReference type="Proteomes" id="UP000694844"/>
    </source>
</evidence>
<keyword evidence="16" id="KW-0496">Mitochondrion</keyword>
<dbReference type="PANTHER" id="PTHR22972:SF7">
    <property type="entry name" value="SERINE_THREONINE-PROTEIN KINASE PINK1, MITOCHONDRIAL"/>
    <property type="match status" value="1"/>
</dbReference>
<evidence type="ECO:0000256" key="3">
    <source>
        <dbReference type="ARBA" id="ARBA00004514"/>
    </source>
</evidence>
<keyword evidence="13" id="KW-0067">ATP-binding</keyword>
<dbReference type="GO" id="GO:0005743">
    <property type="term" value="C:mitochondrial inner membrane"/>
    <property type="evidence" value="ECO:0007669"/>
    <property type="project" value="UniProtKB-SubCell"/>
</dbReference>